<dbReference type="InterPro" id="IPR029068">
    <property type="entry name" value="Glyas_Bleomycin-R_OHBP_Dase"/>
</dbReference>
<evidence type="ECO:0000313" key="7">
    <source>
        <dbReference type="Proteomes" id="UP000601171"/>
    </source>
</evidence>
<gene>
    <name evidence="6" type="ORF">H8707_11675</name>
</gene>
<dbReference type="GO" id="GO:0004462">
    <property type="term" value="F:lactoylglutathione lyase activity"/>
    <property type="evidence" value="ECO:0007669"/>
    <property type="project" value="TreeGrafter"/>
</dbReference>
<comment type="caution">
    <text evidence="6">The sequence shown here is derived from an EMBL/GenBank/DDBJ whole genome shotgun (WGS) entry which is preliminary data.</text>
</comment>
<dbReference type="Pfam" id="PF00903">
    <property type="entry name" value="Glyoxalase"/>
    <property type="match status" value="1"/>
</dbReference>
<evidence type="ECO:0000259" key="5">
    <source>
        <dbReference type="PROSITE" id="PS51819"/>
    </source>
</evidence>
<evidence type="ECO:0000256" key="1">
    <source>
        <dbReference type="ARBA" id="ARBA00030291"/>
    </source>
</evidence>
<dbReference type="PANTHER" id="PTHR46036">
    <property type="entry name" value="LACTOYLGLUTATHIONE LYASE"/>
    <property type="match status" value="1"/>
</dbReference>
<dbReference type="GO" id="GO:0019243">
    <property type="term" value="P:methylglyoxal catabolic process to D-lactate via S-lactoyl-glutathione"/>
    <property type="evidence" value="ECO:0007669"/>
    <property type="project" value="TreeGrafter"/>
</dbReference>
<dbReference type="InterPro" id="IPR004360">
    <property type="entry name" value="Glyas_Fos-R_dOase_dom"/>
</dbReference>
<accession>A0A926ESC6</accession>
<evidence type="ECO:0000256" key="3">
    <source>
        <dbReference type="ARBA" id="ARBA00032460"/>
    </source>
</evidence>
<keyword evidence="7" id="KW-1185">Reference proteome</keyword>
<evidence type="ECO:0000313" key="6">
    <source>
        <dbReference type="EMBL" id="MBC8588873.1"/>
    </source>
</evidence>
<evidence type="ECO:0000256" key="2">
    <source>
        <dbReference type="ARBA" id="ARBA00030892"/>
    </source>
</evidence>
<dbReference type="RefSeq" id="WP_262430326.1">
    <property type="nucleotide sequence ID" value="NZ_JACRTG010000028.1"/>
</dbReference>
<dbReference type="PANTHER" id="PTHR46036:SF5">
    <property type="entry name" value="LACTOYLGLUTATHIONE LYASE"/>
    <property type="match status" value="1"/>
</dbReference>
<dbReference type="PROSITE" id="PS51819">
    <property type="entry name" value="VOC"/>
    <property type="match status" value="1"/>
</dbReference>
<dbReference type="Proteomes" id="UP000601171">
    <property type="component" value="Unassembled WGS sequence"/>
</dbReference>
<dbReference type="Gene3D" id="3.10.180.10">
    <property type="entry name" value="2,3-Dihydroxybiphenyl 1,2-Dioxygenase, domain 1"/>
    <property type="match status" value="1"/>
</dbReference>
<protein>
    <recommendedName>
        <fullName evidence="2">Aldoketomutase</fullName>
    </recommendedName>
    <alternativeName>
        <fullName evidence="1">Ketone-aldehyde mutase</fullName>
    </alternativeName>
    <alternativeName>
        <fullName evidence="3">Methylglyoxalase</fullName>
    </alternativeName>
    <alternativeName>
        <fullName evidence="4">S-D-lactoylglutathione methylglyoxal lyase</fullName>
    </alternativeName>
</protein>
<organism evidence="6 7">
    <name type="scientific">Paratissierella segnis</name>
    <dbReference type="NCBI Taxonomy" id="2763679"/>
    <lineage>
        <taxon>Bacteria</taxon>
        <taxon>Bacillati</taxon>
        <taxon>Bacillota</taxon>
        <taxon>Tissierellia</taxon>
        <taxon>Tissierellales</taxon>
        <taxon>Tissierellaceae</taxon>
        <taxon>Paratissierella</taxon>
    </lineage>
</organism>
<reference evidence="6" key="1">
    <citation type="submission" date="2020-08" db="EMBL/GenBank/DDBJ databases">
        <title>Genome public.</title>
        <authorList>
            <person name="Liu C."/>
            <person name="Sun Q."/>
        </authorList>
    </citation>
    <scope>NUCLEOTIDE SEQUENCE</scope>
    <source>
        <strain evidence="6">BX21</strain>
    </source>
</reference>
<name>A0A926ESC6_9FIRM</name>
<dbReference type="GO" id="GO:0005737">
    <property type="term" value="C:cytoplasm"/>
    <property type="evidence" value="ECO:0007669"/>
    <property type="project" value="TreeGrafter"/>
</dbReference>
<sequence length="120" mass="14355">MYTFNHCCHYVSNMERSMKFYEDNFGMEKLNEINNERFQMVFIGFKSAPDFFLELIKDKNRSGAYNLGDKSFHFAFFTDDFDECYSAHNKSNIVVSKELEKCKYFVEDPDGYLIEILKKR</sequence>
<proteinExistence type="predicted"/>
<dbReference type="InterPro" id="IPR037523">
    <property type="entry name" value="VOC_core"/>
</dbReference>
<dbReference type="SUPFAM" id="SSF54593">
    <property type="entry name" value="Glyoxalase/Bleomycin resistance protein/Dihydroxybiphenyl dioxygenase"/>
    <property type="match status" value="1"/>
</dbReference>
<evidence type="ECO:0000256" key="4">
    <source>
        <dbReference type="ARBA" id="ARBA00033298"/>
    </source>
</evidence>
<feature type="domain" description="VOC" evidence="5">
    <location>
        <begin position="3"/>
        <end position="119"/>
    </location>
</feature>
<dbReference type="AlphaFoldDB" id="A0A926ESC6"/>
<dbReference type="EMBL" id="JACRTG010000028">
    <property type="protein sequence ID" value="MBC8588873.1"/>
    <property type="molecule type" value="Genomic_DNA"/>
</dbReference>